<dbReference type="RefSeq" id="WP_124329237.1">
    <property type="nucleotide sequence ID" value="NZ_BEXT01000001.1"/>
</dbReference>
<accession>A0A401FYH9</accession>
<keyword evidence="1" id="KW-0812">Transmembrane</keyword>
<keyword evidence="1" id="KW-0472">Membrane</keyword>
<name>A0A401FYH9_9BACT</name>
<keyword evidence="3" id="KW-1185">Reference proteome</keyword>
<proteinExistence type="predicted"/>
<comment type="caution">
    <text evidence="2">The sequence shown here is derived from an EMBL/GenBank/DDBJ whole genome shotgun (WGS) entry which is preliminary data.</text>
</comment>
<evidence type="ECO:0000313" key="2">
    <source>
        <dbReference type="EMBL" id="GBC62021.1"/>
    </source>
</evidence>
<organism evidence="2 3">
    <name type="scientific">Desulfonema ishimotonii</name>
    <dbReference type="NCBI Taxonomy" id="45657"/>
    <lineage>
        <taxon>Bacteria</taxon>
        <taxon>Pseudomonadati</taxon>
        <taxon>Thermodesulfobacteriota</taxon>
        <taxon>Desulfobacteria</taxon>
        <taxon>Desulfobacterales</taxon>
        <taxon>Desulfococcaceae</taxon>
        <taxon>Desulfonema</taxon>
    </lineage>
</organism>
<protein>
    <submittedName>
        <fullName evidence="2">Uncharacterized protein</fullName>
    </submittedName>
</protein>
<sequence>MVIKFRFMEYVGAFTLTGYIIAELRSRKQETARESRYRFRAGMLICTTGITVLRGFHPCYSASLTEWGWFTGFGLFGGWIYRLRRDAVRRFCPENYARDSEALRDVCE</sequence>
<evidence type="ECO:0000256" key="1">
    <source>
        <dbReference type="SAM" id="Phobius"/>
    </source>
</evidence>
<reference evidence="3" key="1">
    <citation type="submission" date="2017-11" db="EMBL/GenBank/DDBJ databases">
        <authorList>
            <person name="Watanabe M."/>
            <person name="Kojima H."/>
        </authorList>
    </citation>
    <scope>NUCLEOTIDE SEQUENCE [LARGE SCALE GENOMIC DNA]</scope>
    <source>
        <strain evidence="3">Tokyo 01</strain>
    </source>
</reference>
<feature type="transmembrane region" description="Helical" evidence="1">
    <location>
        <begin position="62"/>
        <end position="81"/>
    </location>
</feature>
<dbReference type="AlphaFoldDB" id="A0A401FYH9"/>
<gene>
    <name evidence="2" type="ORF">DENIS_2984</name>
</gene>
<dbReference type="EMBL" id="BEXT01000001">
    <property type="protein sequence ID" value="GBC62021.1"/>
    <property type="molecule type" value="Genomic_DNA"/>
</dbReference>
<evidence type="ECO:0000313" key="3">
    <source>
        <dbReference type="Proteomes" id="UP000288096"/>
    </source>
</evidence>
<reference evidence="3" key="2">
    <citation type="submission" date="2019-01" db="EMBL/GenBank/DDBJ databases">
        <title>Genome sequence of Desulfonema ishimotonii strain Tokyo 01.</title>
        <authorList>
            <person name="Fukui M."/>
        </authorList>
    </citation>
    <scope>NUCLEOTIDE SEQUENCE [LARGE SCALE GENOMIC DNA]</scope>
    <source>
        <strain evidence="3">Tokyo 01</strain>
    </source>
</reference>
<keyword evidence="1" id="KW-1133">Transmembrane helix</keyword>
<dbReference type="Proteomes" id="UP000288096">
    <property type="component" value="Unassembled WGS sequence"/>
</dbReference>
<feature type="transmembrane region" description="Helical" evidence="1">
    <location>
        <begin position="37"/>
        <end position="56"/>
    </location>
</feature>